<evidence type="ECO:0000313" key="2">
    <source>
        <dbReference type="Proteomes" id="UP000292648"/>
    </source>
</evidence>
<dbReference type="InterPro" id="IPR009636">
    <property type="entry name" value="SCAF"/>
</dbReference>
<accession>A0A4Q9Y245</accession>
<reference evidence="1 2" key="1">
    <citation type="submission" date="2019-01" db="EMBL/GenBank/DDBJ databases">
        <title>Draft genome sequence of Lactobacillus paraplantarum OSY-TC318, a Producer of the novel lantibiotic Paraplantaracin TC318.</title>
        <authorList>
            <person name="Hussein W.E."/>
            <person name="Huang E."/>
            <person name="Yousef A.E."/>
        </authorList>
    </citation>
    <scope>NUCLEOTIDE SEQUENCE [LARGE SCALE GENOMIC DNA]</scope>
    <source>
        <strain evidence="1 2">OSY-TC318</strain>
    </source>
</reference>
<protein>
    <submittedName>
        <fullName evidence="1">Uncharacterized protein</fullName>
    </submittedName>
</protein>
<dbReference type="EMBL" id="SEHH01000040">
    <property type="protein sequence ID" value="TBX47085.1"/>
    <property type="molecule type" value="Genomic_DNA"/>
</dbReference>
<gene>
    <name evidence="1" type="ORF">EUZ87_05175</name>
</gene>
<sequence>MGLTEEQINSIMETNGYDIENAQKSVVDVEAIKTENETLKSNVAARDKDLKALKKQFGETREKLAGKKFCVVRLSKSGRIIGKMIDQTFYPFWIDLNHSLYEG</sequence>
<dbReference type="Pfam" id="PF06810">
    <property type="entry name" value="Phage_scaffold"/>
    <property type="match status" value="1"/>
</dbReference>
<evidence type="ECO:0000313" key="1">
    <source>
        <dbReference type="EMBL" id="TBX47085.1"/>
    </source>
</evidence>
<organism evidence="1 2">
    <name type="scientific">Lactiplantibacillus paraplantarum</name>
    <dbReference type="NCBI Taxonomy" id="60520"/>
    <lineage>
        <taxon>Bacteria</taxon>
        <taxon>Bacillati</taxon>
        <taxon>Bacillota</taxon>
        <taxon>Bacilli</taxon>
        <taxon>Lactobacillales</taxon>
        <taxon>Lactobacillaceae</taxon>
        <taxon>Lactiplantibacillus</taxon>
    </lineage>
</organism>
<comment type="caution">
    <text evidence="1">The sequence shown here is derived from an EMBL/GenBank/DDBJ whole genome shotgun (WGS) entry which is preliminary data.</text>
</comment>
<name>A0A4Q9Y245_9LACO</name>
<proteinExistence type="predicted"/>
<dbReference type="AlphaFoldDB" id="A0A4Q9Y245"/>
<dbReference type="Proteomes" id="UP000292648">
    <property type="component" value="Unassembled WGS sequence"/>
</dbReference>